<dbReference type="CDD" id="cd02809">
    <property type="entry name" value="alpha_hydroxyacid_oxid_FMN"/>
    <property type="match status" value="1"/>
</dbReference>
<comment type="cofactor">
    <cofactor evidence="1">
        <name>FMN</name>
        <dbReference type="ChEBI" id="CHEBI:58210"/>
    </cofactor>
</comment>
<evidence type="ECO:0000313" key="7">
    <source>
        <dbReference type="EMBL" id="MEN7536458.1"/>
    </source>
</evidence>
<dbReference type="PROSITE" id="PS51349">
    <property type="entry name" value="FMN_HYDROXY_ACID_DH_2"/>
    <property type="match status" value="1"/>
</dbReference>
<comment type="similarity">
    <text evidence="5">Belongs to the FMN-dependent alpha-hydroxy acid dehydrogenase family.</text>
</comment>
<dbReference type="PIRSF" id="PIRSF000138">
    <property type="entry name" value="Al-hdrx_acd_dh"/>
    <property type="match status" value="1"/>
</dbReference>
<dbReference type="EC" id="1.-.-.-" evidence="7"/>
<keyword evidence="3" id="KW-0288">FMN</keyword>
<dbReference type="InterPro" id="IPR037396">
    <property type="entry name" value="FMN_HAD"/>
</dbReference>
<organism evidence="7 8">
    <name type="scientific">Aurantiacibacter flavus</name>
    <dbReference type="NCBI Taxonomy" id="3145232"/>
    <lineage>
        <taxon>Bacteria</taxon>
        <taxon>Pseudomonadati</taxon>
        <taxon>Pseudomonadota</taxon>
        <taxon>Alphaproteobacteria</taxon>
        <taxon>Sphingomonadales</taxon>
        <taxon>Erythrobacteraceae</taxon>
        <taxon>Aurantiacibacter</taxon>
    </lineage>
</organism>
<accession>A0ABV0CUC0</accession>
<dbReference type="PANTHER" id="PTHR10578">
    <property type="entry name" value="S -2-HYDROXY-ACID OXIDASE-RELATED"/>
    <property type="match status" value="1"/>
</dbReference>
<dbReference type="SUPFAM" id="SSF51395">
    <property type="entry name" value="FMN-linked oxidoreductases"/>
    <property type="match status" value="1"/>
</dbReference>
<dbReference type="InterPro" id="IPR000262">
    <property type="entry name" value="FMN-dep_DH"/>
</dbReference>
<keyword evidence="8" id="KW-1185">Reference proteome</keyword>
<dbReference type="GO" id="GO:0016491">
    <property type="term" value="F:oxidoreductase activity"/>
    <property type="evidence" value="ECO:0007669"/>
    <property type="project" value="UniProtKB-KW"/>
</dbReference>
<evidence type="ECO:0000256" key="1">
    <source>
        <dbReference type="ARBA" id="ARBA00001917"/>
    </source>
</evidence>
<keyword evidence="4 7" id="KW-0560">Oxidoreductase</keyword>
<evidence type="ECO:0000256" key="5">
    <source>
        <dbReference type="ARBA" id="ARBA00024042"/>
    </source>
</evidence>
<dbReference type="InterPro" id="IPR013785">
    <property type="entry name" value="Aldolase_TIM"/>
</dbReference>
<sequence length="389" mass="42229">MSASLGCWNIADLSYKARARLPRGVWEYLERGVEDETGMDRNRSALDALTFVPRVARNVERIDLSAKLLGERSALPFAIGPTGASGMIHYNGDIALARAARSADIPFTISSASTLDLEQIVAEAGRVWFQLYLWENRELSFEVVRRAQDAGCDTLFVTLDLPVPPNREYLMRNGFGIPFKPNRQNVVDVLTHPRWLCGVIGQYLLREGKFPQQANLPRELRQSISKGGKPGAQFKQDNLDWVGLAELRAMWRGKMVLKGILHPGDALLAADRGMDGVIVSNHGGRALDHSVAAIDALPAVLDAAGDRLEVWFDSGVRRGSDVAKALALGAQGVLIGRATLYGLAAGGEAGVARAIALLSQELRRTMAYLGANSVADLDRSVFGPAHLLP</sequence>
<evidence type="ECO:0000256" key="4">
    <source>
        <dbReference type="ARBA" id="ARBA00023002"/>
    </source>
</evidence>
<dbReference type="PANTHER" id="PTHR10578:SF107">
    <property type="entry name" value="2-HYDROXYACID OXIDASE 1"/>
    <property type="match status" value="1"/>
</dbReference>
<dbReference type="InterPro" id="IPR012133">
    <property type="entry name" value="Alpha-hydoxy_acid_DH_FMN"/>
</dbReference>
<dbReference type="Proteomes" id="UP001484535">
    <property type="component" value="Unassembled WGS sequence"/>
</dbReference>
<proteinExistence type="inferred from homology"/>
<evidence type="ECO:0000256" key="3">
    <source>
        <dbReference type="ARBA" id="ARBA00022643"/>
    </source>
</evidence>
<dbReference type="Gene3D" id="3.20.20.70">
    <property type="entry name" value="Aldolase class I"/>
    <property type="match status" value="1"/>
</dbReference>
<name>A0ABV0CUC0_9SPHN</name>
<evidence type="ECO:0000259" key="6">
    <source>
        <dbReference type="PROSITE" id="PS51349"/>
    </source>
</evidence>
<dbReference type="RefSeq" id="WP_346783890.1">
    <property type="nucleotide sequence ID" value="NZ_JBDLBR010000001.1"/>
</dbReference>
<dbReference type="EMBL" id="JBDLBR010000001">
    <property type="protein sequence ID" value="MEN7536458.1"/>
    <property type="molecule type" value="Genomic_DNA"/>
</dbReference>
<keyword evidence="2" id="KW-0285">Flavoprotein</keyword>
<gene>
    <name evidence="7" type="ORF">ABDJ38_04660</name>
</gene>
<feature type="domain" description="FMN hydroxy acid dehydrogenase" evidence="6">
    <location>
        <begin position="2"/>
        <end position="387"/>
    </location>
</feature>
<evidence type="ECO:0000313" key="8">
    <source>
        <dbReference type="Proteomes" id="UP001484535"/>
    </source>
</evidence>
<protein>
    <submittedName>
        <fullName evidence="7">Alpha-hydroxy acid oxidase</fullName>
        <ecNumber evidence="7">1.-.-.-</ecNumber>
    </submittedName>
</protein>
<comment type="caution">
    <text evidence="7">The sequence shown here is derived from an EMBL/GenBank/DDBJ whole genome shotgun (WGS) entry which is preliminary data.</text>
</comment>
<reference evidence="7 8" key="1">
    <citation type="submission" date="2024-05" db="EMBL/GenBank/DDBJ databases">
        <authorList>
            <person name="Park S."/>
        </authorList>
    </citation>
    <scope>NUCLEOTIDE SEQUENCE [LARGE SCALE GENOMIC DNA]</scope>
    <source>
        <strain evidence="7 8">DGU5</strain>
    </source>
</reference>
<dbReference type="Pfam" id="PF01070">
    <property type="entry name" value="FMN_dh"/>
    <property type="match status" value="1"/>
</dbReference>
<evidence type="ECO:0000256" key="2">
    <source>
        <dbReference type="ARBA" id="ARBA00022630"/>
    </source>
</evidence>